<comment type="similarity">
    <text evidence="2">Belongs to the group II decarboxylase family.</text>
</comment>
<comment type="cofactor">
    <cofactor evidence="1 6">
        <name>pyridoxal 5'-phosphate</name>
        <dbReference type="ChEBI" id="CHEBI:597326"/>
    </cofactor>
</comment>
<keyword evidence="8" id="KW-0472">Membrane</keyword>
<dbReference type="Proteomes" id="UP001201812">
    <property type="component" value="Unassembled WGS sequence"/>
</dbReference>
<keyword evidence="8" id="KW-0812">Transmembrane</keyword>
<dbReference type="GO" id="GO:0019752">
    <property type="term" value="P:carboxylic acid metabolic process"/>
    <property type="evidence" value="ECO:0007669"/>
    <property type="project" value="InterPro"/>
</dbReference>
<dbReference type="Gene3D" id="1.20.1340.10">
    <property type="entry name" value="dopa decarboxylase, N-terminal domain"/>
    <property type="match status" value="1"/>
</dbReference>
<dbReference type="SUPFAM" id="SSF53383">
    <property type="entry name" value="PLP-dependent transferases"/>
    <property type="match status" value="1"/>
</dbReference>
<feature type="transmembrane region" description="Helical" evidence="8">
    <location>
        <begin position="12"/>
        <end position="30"/>
    </location>
</feature>
<dbReference type="EMBL" id="JAKKPZ010000547">
    <property type="protein sequence ID" value="KAI1694140.1"/>
    <property type="molecule type" value="Genomic_DNA"/>
</dbReference>
<dbReference type="GO" id="GO:0006520">
    <property type="term" value="P:amino acid metabolic process"/>
    <property type="evidence" value="ECO:0007669"/>
    <property type="project" value="InterPro"/>
</dbReference>
<dbReference type="GO" id="GO:0030170">
    <property type="term" value="F:pyridoxal phosphate binding"/>
    <property type="evidence" value="ECO:0007669"/>
    <property type="project" value="InterPro"/>
</dbReference>
<keyword evidence="5" id="KW-0456">Lyase</keyword>
<proteinExistence type="inferred from homology"/>
<evidence type="ECO:0000256" key="7">
    <source>
        <dbReference type="SAM" id="MobiDB-lite"/>
    </source>
</evidence>
<dbReference type="Gene3D" id="3.90.1150.10">
    <property type="entry name" value="Aspartate Aminotransferase, domain 1"/>
    <property type="match status" value="1"/>
</dbReference>
<dbReference type="InterPro" id="IPR015424">
    <property type="entry name" value="PyrdxlP-dep_Trfase"/>
</dbReference>
<name>A0AAD4QWN9_9BILA</name>
<evidence type="ECO:0000256" key="5">
    <source>
        <dbReference type="ARBA" id="ARBA00023239"/>
    </source>
</evidence>
<gene>
    <name evidence="9" type="ORF">DdX_20283</name>
</gene>
<feature type="transmembrane region" description="Helical" evidence="8">
    <location>
        <begin position="42"/>
        <end position="61"/>
    </location>
</feature>
<dbReference type="AlphaFoldDB" id="A0AAD4QWN9"/>
<keyword evidence="4 6" id="KW-0663">Pyridoxal phosphate</keyword>
<protein>
    <submittedName>
        <fullName evidence="9">Pyridoxal-dependent decarboxylase conserved domain-containing protein</fullName>
    </submittedName>
</protein>
<dbReference type="GO" id="GO:0016831">
    <property type="term" value="F:carboxy-lyase activity"/>
    <property type="evidence" value="ECO:0007669"/>
    <property type="project" value="UniProtKB-KW"/>
</dbReference>
<dbReference type="Pfam" id="PF00282">
    <property type="entry name" value="Pyridoxal_deC"/>
    <property type="match status" value="1"/>
</dbReference>
<comment type="caution">
    <text evidence="9">The sequence shown here is derived from an EMBL/GenBank/DDBJ whole genome shotgun (WGS) entry which is preliminary data.</text>
</comment>
<keyword evidence="3" id="KW-0210">Decarboxylase</keyword>
<evidence type="ECO:0000256" key="6">
    <source>
        <dbReference type="PIRSR" id="PIRSR602129-50"/>
    </source>
</evidence>
<evidence type="ECO:0000256" key="4">
    <source>
        <dbReference type="ARBA" id="ARBA00022898"/>
    </source>
</evidence>
<keyword evidence="10" id="KW-1185">Reference proteome</keyword>
<evidence type="ECO:0000256" key="2">
    <source>
        <dbReference type="ARBA" id="ARBA00009533"/>
    </source>
</evidence>
<evidence type="ECO:0000313" key="9">
    <source>
        <dbReference type="EMBL" id="KAI1694140.1"/>
    </source>
</evidence>
<dbReference type="GO" id="GO:0005737">
    <property type="term" value="C:cytoplasm"/>
    <property type="evidence" value="ECO:0007669"/>
    <property type="project" value="TreeGrafter"/>
</dbReference>
<feature type="region of interest" description="Disordered" evidence="7">
    <location>
        <begin position="630"/>
        <end position="650"/>
    </location>
</feature>
<dbReference type="PANTHER" id="PTHR11999">
    <property type="entry name" value="GROUP II PYRIDOXAL-5-PHOSPHATE DECARBOXYLASE"/>
    <property type="match status" value="1"/>
</dbReference>
<organism evidence="9 10">
    <name type="scientific">Ditylenchus destructor</name>
    <dbReference type="NCBI Taxonomy" id="166010"/>
    <lineage>
        <taxon>Eukaryota</taxon>
        <taxon>Metazoa</taxon>
        <taxon>Ecdysozoa</taxon>
        <taxon>Nematoda</taxon>
        <taxon>Chromadorea</taxon>
        <taxon>Rhabditida</taxon>
        <taxon>Tylenchina</taxon>
        <taxon>Tylenchomorpha</taxon>
        <taxon>Sphaerularioidea</taxon>
        <taxon>Anguinidae</taxon>
        <taxon>Anguininae</taxon>
        <taxon>Ditylenchus</taxon>
    </lineage>
</organism>
<evidence type="ECO:0000256" key="3">
    <source>
        <dbReference type="ARBA" id="ARBA00022793"/>
    </source>
</evidence>
<reference evidence="9" key="1">
    <citation type="submission" date="2022-01" db="EMBL/GenBank/DDBJ databases">
        <title>Genome Sequence Resource for Two Populations of Ditylenchus destructor, the Migratory Endoparasitic Phytonematode.</title>
        <authorList>
            <person name="Zhang H."/>
            <person name="Lin R."/>
            <person name="Xie B."/>
        </authorList>
    </citation>
    <scope>NUCLEOTIDE SEQUENCE</scope>
    <source>
        <strain evidence="9">BazhouSP</strain>
    </source>
</reference>
<dbReference type="Gene3D" id="3.40.640.10">
    <property type="entry name" value="Type I PLP-dependent aspartate aminotransferase-like (Major domain)"/>
    <property type="match status" value="1"/>
</dbReference>
<evidence type="ECO:0000256" key="8">
    <source>
        <dbReference type="SAM" id="Phobius"/>
    </source>
</evidence>
<accession>A0AAD4QWN9</accession>
<dbReference type="InterPro" id="IPR002129">
    <property type="entry name" value="PyrdxlP-dep_de-COase"/>
</dbReference>
<feature type="modified residue" description="N6-(pyridoxal phosphate)lysine" evidence="6">
    <location>
        <position position="411"/>
    </location>
</feature>
<sequence length="650" mass="73350">MPDIVRRDFLLHNGLLFILCSGIVSATKLVHQCKCPQQSSALFPIILPWSIVALLVAFIYFQQNSDSMVGFGELMSKRKNLTHILDTSKNSAIADAEINLPIKADQFRGYMQIATEFAIEYLNNTEAYSVTNDLKPGFLYKKIKKRMPAEADPFSVILNDIYDLILPGMTHWQHPRFHGYFPAGCSYPDIIAETIISSLAVVQFSWDSSPVFTELEVAMVNWLGRAIGLDESFLFLGNAERSIGGGALQPSSSDAVLIALLAARHRKLCAMVPKSDPNFRLKRAAILGKLVAYASGEAHTCIEKACELAMVRLRTIPTCSKKFNMRGEALEHEILKDLERGFIPFFIHATAGTTSLCAFDDLCEITAIAKKYSMWAHVDAAYAGGAMVCPEFRHLIKGVQYADSINMNMHKFMLVSTTCAILWTKDQAAIRATYEIEPVYLKKHHEEATDFRHWGISLSRRTKSLKMWILFRMYGLQNIQVYIRRLVGHALHFRDYLKDDQRIEIVGETHLGLVCFRVKATDLQTANQKTIDLCEYINRSHRMLVTHAAPRQMDVIRVCMCQERLREIDVDKSWTILKELIDEFFNRGFDIPAKRTQFKVDGQFQVSPCPTVESTISTMADTLLSVRSVSSRRSPAISPADGGENGKPRN</sequence>
<dbReference type="InterPro" id="IPR015421">
    <property type="entry name" value="PyrdxlP-dep_Trfase_major"/>
</dbReference>
<evidence type="ECO:0000313" key="10">
    <source>
        <dbReference type="Proteomes" id="UP001201812"/>
    </source>
</evidence>
<keyword evidence="8" id="KW-1133">Transmembrane helix</keyword>
<evidence type="ECO:0000256" key="1">
    <source>
        <dbReference type="ARBA" id="ARBA00001933"/>
    </source>
</evidence>
<dbReference type="InterPro" id="IPR015422">
    <property type="entry name" value="PyrdxlP-dep_Trfase_small"/>
</dbReference>
<dbReference type="InterPro" id="IPR010977">
    <property type="entry name" value="Aromatic_deC"/>
</dbReference>
<dbReference type="PANTHER" id="PTHR11999:SF70">
    <property type="entry name" value="MIP05841P"/>
    <property type="match status" value="1"/>
</dbReference>
<dbReference type="PRINTS" id="PR00800">
    <property type="entry name" value="YHDCRBOXLASE"/>
</dbReference>